<evidence type="ECO:0000256" key="4">
    <source>
        <dbReference type="ARBA" id="ARBA00023187"/>
    </source>
</evidence>
<keyword evidence="3 6" id="KW-0694">RNA-binding</keyword>
<accession>A0ABU6U549</accession>
<comment type="caution">
    <text evidence="8">The sequence shown here is derived from an EMBL/GenBank/DDBJ whole genome shotgun (WGS) entry which is preliminary data.</text>
</comment>
<evidence type="ECO:0000256" key="3">
    <source>
        <dbReference type="ARBA" id="ARBA00022884"/>
    </source>
</evidence>
<feature type="domain" description="RRM" evidence="7">
    <location>
        <begin position="1"/>
        <end position="70"/>
    </location>
</feature>
<evidence type="ECO:0000313" key="8">
    <source>
        <dbReference type="EMBL" id="MED6156272.1"/>
    </source>
</evidence>
<dbReference type="Gene3D" id="3.30.70.330">
    <property type="match status" value="1"/>
</dbReference>
<dbReference type="PANTHER" id="PTHR48028:SF4">
    <property type="entry name" value="SC35-LIKE SPLICING FACTOR"/>
    <property type="match status" value="1"/>
</dbReference>
<comment type="subcellular location">
    <subcellularLocation>
        <location evidence="1">Nucleus</location>
    </subcellularLocation>
</comment>
<evidence type="ECO:0000259" key="7">
    <source>
        <dbReference type="PROSITE" id="PS50102"/>
    </source>
</evidence>
<dbReference type="Pfam" id="PF00076">
    <property type="entry name" value="RRM_1"/>
    <property type="match status" value="1"/>
</dbReference>
<sequence length="513" mass="58251">MSTTKRELYQEFGKNGYVKDIFISRKKRRNTDGAFAFVRFCELHCLWKAIEHMSGKTWNGRKLIVKIARYACDDGIQRNVVGHQKGQSKIGTQKWVLVKHDKVAKTVDSTPMCMPVTTRRKEIHGIRAVDQTEILERSLLGVCVKPINFRMVMNRLMDECDGPGKIESRDVGPYRCLVKFSSTAIRDEAMEDVLLLSIFDEVRLLWDFTSSLSRRVWIEIFDLPINMWCGQNIMRIGELWGKVVMMDDRTEEAKSFTTARVLIDSFHWEMINEWITIKNEDREFEVFAKEVGPEVYSVESHPDRGDVVSEMVDDDVVVAMSDEPQSVSGTSPATVVGGNLNLITVEDPLNKVLINEKLNSVYHSIDEREICGDGYGMESPNLKMKENSNGESLPCFNDQRGYLGFDPALFEAHLCLQFGGKGSDKEDIQFGPKNKENFEQHGSEDSCLYPCNWMRAVNAKGDEHREETLDPVALFPASSGIDGDDAVCNDGDADSDKTRYLINREAFEESLVN</sequence>
<dbReference type="PANTHER" id="PTHR48028">
    <property type="entry name" value="GLYCINE-RICH RNA-BINDING PROTEIN RZ1A"/>
    <property type="match status" value="1"/>
</dbReference>
<organism evidence="8 9">
    <name type="scientific">Stylosanthes scabra</name>
    <dbReference type="NCBI Taxonomy" id="79078"/>
    <lineage>
        <taxon>Eukaryota</taxon>
        <taxon>Viridiplantae</taxon>
        <taxon>Streptophyta</taxon>
        <taxon>Embryophyta</taxon>
        <taxon>Tracheophyta</taxon>
        <taxon>Spermatophyta</taxon>
        <taxon>Magnoliopsida</taxon>
        <taxon>eudicotyledons</taxon>
        <taxon>Gunneridae</taxon>
        <taxon>Pentapetalae</taxon>
        <taxon>rosids</taxon>
        <taxon>fabids</taxon>
        <taxon>Fabales</taxon>
        <taxon>Fabaceae</taxon>
        <taxon>Papilionoideae</taxon>
        <taxon>50 kb inversion clade</taxon>
        <taxon>dalbergioids sensu lato</taxon>
        <taxon>Dalbergieae</taxon>
        <taxon>Pterocarpus clade</taxon>
        <taxon>Stylosanthes</taxon>
    </lineage>
</organism>
<dbReference type="SUPFAM" id="SSF54928">
    <property type="entry name" value="RNA-binding domain, RBD"/>
    <property type="match status" value="1"/>
</dbReference>
<keyword evidence="9" id="KW-1185">Reference proteome</keyword>
<keyword evidence="2" id="KW-0507">mRNA processing</keyword>
<reference evidence="8 9" key="1">
    <citation type="journal article" date="2023" name="Plants (Basel)">
        <title>Bridging the Gap: Combining Genomics and Transcriptomics Approaches to Understand Stylosanthes scabra, an Orphan Legume from the Brazilian Caatinga.</title>
        <authorList>
            <person name="Ferreira-Neto J.R.C."/>
            <person name="da Silva M.D."/>
            <person name="Binneck E."/>
            <person name="de Melo N.F."/>
            <person name="da Silva R.H."/>
            <person name="de Melo A.L.T.M."/>
            <person name="Pandolfi V."/>
            <person name="Bustamante F.O."/>
            <person name="Brasileiro-Vidal A.C."/>
            <person name="Benko-Iseppon A.M."/>
        </authorList>
    </citation>
    <scope>NUCLEOTIDE SEQUENCE [LARGE SCALE GENOMIC DNA]</scope>
    <source>
        <tissue evidence="8">Leaves</tissue>
    </source>
</reference>
<evidence type="ECO:0000313" key="9">
    <source>
        <dbReference type="Proteomes" id="UP001341840"/>
    </source>
</evidence>
<evidence type="ECO:0000256" key="5">
    <source>
        <dbReference type="ARBA" id="ARBA00023242"/>
    </source>
</evidence>
<protein>
    <recommendedName>
        <fullName evidence="7">RRM domain-containing protein</fullName>
    </recommendedName>
</protein>
<dbReference type="Proteomes" id="UP001341840">
    <property type="component" value="Unassembled WGS sequence"/>
</dbReference>
<evidence type="ECO:0000256" key="1">
    <source>
        <dbReference type="ARBA" id="ARBA00004123"/>
    </source>
</evidence>
<evidence type="ECO:0000256" key="6">
    <source>
        <dbReference type="PROSITE-ProRule" id="PRU00176"/>
    </source>
</evidence>
<evidence type="ECO:0000256" key="2">
    <source>
        <dbReference type="ARBA" id="ARBA00022664"/>
    </source>
</evidence>
<dbReference type="PROSITE" id="PS50102">
    <property type="entry name" value="RRM"/>
    <property type="match status" value="1"/>
</dbReference>
<dbReference type="InterPro" id="IPR012677">
    <property type="entry name" value="Nucleotide-bd_a/b_plait_sf"/>
</dbReference>
<proteinExistence type="predicted"/>
<gene>
    <name evidence="8" type="ORF">PIB30_013078</name>
</gene>
<dbReference type="InterPro" id="IPR000504">
    <property type="entry name" value="RRM_dom"/>
</dbReference>
<dbReference type="EMBL" id="JASCZI010120862">
    <property type="protein sequence ID" value="MED6156272.1"/>
    <property type="molecule type" value="Genomic_DNA"/>
</dbReference>
<keyword evidence="4" id="KW-0508">mRNA splicing</keyword>
<name>A0ABU6U549_9FABA</name>
<dbReference type="InterPro" id="IPR051106">
    <property type="entry name" value="RNA-bind/splicing_reg"/>
</dbReference>
<keyword evidence="5" id="KW-0539">Nucleus</keyword>
<dbReference type="InterPro" id="IPR035979">
    <property type="entry name" value="RBD_domain_sf"/>
</dbReference>